<dbReference type="Proteomes" id="UP000178432">
    <property type="component" value="Unassembled WGS sequence"/>
</dbReference>
<feature type="transmembrane region" description="Helical" evidence="1">
    <location>
        <begin position="102"/>
        <end position="124"/>
    </location>
</feature>
<dbReference type="InterPro" id="IPR043993">
    <property type="entry name" value="T4SS_pilin"/>
</dbReference>
<gene>
    <name evidence="3" type="ORF">A2663_02915</name>
</gene>
<feature type="signal peptide" evidence="2">
    <location>
        <begin position="1"/>
        <end position="24"/>
    </location>
</feature>
<dbReference type="EMBL" id="MHIF01000073">
    <property type="protein sequence ID" value="OGY45750.1"/>
    <property type="molecule type" value="Genomic_DNA"/>
</dbReference>
<protein>
    <recommendedName>
        <fullName evidence="5">DUF4064 domain-containing protein</fullName>
    </recommendedName>
</protein>
<name>A0A1G1Y1T1_9BACT</name>
<accession>A0A1G1Y1T1</accession>
<keyword evidence="1" id="KW-1133">Transmembrane helix</keyword>
<evidence type="ECO:0000313" key="3">
    <source>
        <dbReference type="EMBL" id="OGY45750.1"/>
    </source>
</evidence>
<feature type="chain" id="PRO_5009581450" description="DUF4064 domain-containing protein" evidence="2">
    <location>
        <begin position="25"/>
        <end position="145"/>
    </location>
</feature>
<evidence type="ECO:0000256" key="2">
    <source>
        <dbReference type="SAM" id="SignalP"/>
    </source>
</evidence>
<keyword evidence="1" id="KW-0812">Transmembrane</keyword>
<sequence length="145" mass="15429">MKKNIFIAILIASAVFAPALPVLAQIDVITDKLKTDTNAQSEAFLEEAGLNKDISLAKVVSVIIYAFLSILGVVFVVLIIYAGFLWMTAAGSEEKIKKAKDIMLAAVIGLIIIFSAYAITVFIFDRVIFGSEGSQAGSAESSPAL</sequence>
<evidence type="ECO:0000256" key="1">
    <source>
        <dbReference type="SAM" id="Phobius"/>
    </source>
</evidence>
<evidence type="ECO:0008006" key="5">
    <source>
        <dbReference type="Google" id="ProtNLM"/>
    </source>
</evidence>
<reference evidence="3 4" key="1">
    <citation type="journal article" date="2016" name="Nat. Commun.">
        <title>Thousands of microbial genomes shed light on interconnected biogeochemical processes in an aquifer system.</title>
        <authorList>
            <person name="Anantharaman K."/>
            <person name="Brown C.T."/>
            <person name="Hug L.A."/>
            <person name="Sharon I."/>
            <person name="Castelle C.J."/>
            <person name="Probst A.J."/>
            <person name="Thomas B.C."/>
            <person name="Singh A."/>
            <person name="Wilkins M.J."/>
            <person name="Karaoz U."/>
            <person name="Brodie E.L."/>
            <person name="Williams K.H."/>
            <person name="Hubbard S.S."/>
            <person name="Banfield J.F."/>
        </authorList>
    </citation>
    <scope>NUCLEOTIDE SEQUENCE [LARGE SCALE GENOMIC DNA]</scope>
</reference>
<feature type="transmembrane region" description="Helical" evidence="1">
    <location>
        <begin position="62"/>
        <end position="90"/>
    </location>
</feature>
<proteinExistence type="predicted"/>
<keyword evidence="2" id="KW-0732">Signal</keyword>
<dbReference type="AlphaFoldDB" id="A0A1G1Y1T1"/>
<comment type="caution">
    <text evidence="3">The sequence shown here is derived from an EMBL/GenBank/DDBJ whole genome shotgun (WGS) entry which is preliminary data.</text>
</comment>
<evidence type="ECO:0000313" key="4">
    <source>
        <dbReference type="Proteomes" id="UP000178432"/>
    </source>
</evidence>
<organism evidence="3 4">
    <name type="scientific">Candidatus Buchananbacteria bacterium RIFCSPHIGHO2_01_FULL_46_12</name>
    <dbReference type="NCBI Taxonomy" id="1797536"/>
    <lineage>
        <taxon>Bacteria</taxon>
        <taxon>Candidatus Buchananiibacteriota</taxon>
    </lineage>
</organism>
<keyword evidence="1" id="KW-0472">Membrane</keyword>
<dbReference type="Pfam" id="PF18895">
    <property type="entry name" value="T4SS_pilin"/>
    <property type="match status" value="1"/>
</dbReference>